<evidence type="ECO:0000313" key="2">
    <source>
        <dbReference type="EMBL" id="PAY22420.1"/>
    </source>
</evidence>
<organism evidence="2 3">
    <name type="scientific">Dietzia natronolimnaea</name>
    <dbReference type="NCBI Taxonomy" id="161920"/>
    <lineage>
        <taxon>Bacteria</taxon>
        <taxon>Bacillati</taxon>
        <taxon>Actinomycetota</taxon>
        <taxon>Actinomycetes</taxon>
        <taxon>Mycobacteriales</taxon>
        <taxon>Dietziaceae</taxon>
        <taxon>Dietzia</taxon>
    </lineage>
</organism>
<dbReference type="InterPro" id="IPR029063">
    <property type="entry name" value="SAM-dependent_MTases_sf"/>
</dbReference>
<dbReference type="Proteomes" id="UP000218810">
    <property type="component" value="Unassembled WGS sequence"/>
</dbReference>
<dbReference type="OrthoDB" id="9787807at2"/>
<accession>A0A2A2WML1</accession>
<protein>
    <recommendedName>
        <fullName evidence="4">Methyltransferase type 11 domain-containing protein</fullName>
    </recommendedName>
</protein>
<reference evidence="3" key="1">
    <citation type="submission" date="2017-09" db="EMBL/GenBank/DDBJ databases">
        <authorList>
            <person name="Zhang Y."/>
            <person name="Huang X."/>
            <person name="Liu J."/>
            <person name="Lu L."/>
            <person name="Peng K."/>
        </authorList>
    </citation>
    <scope>NUCLEOTIDE SEQUENCE [LARGE SCALE GENOMIC DNA]</scope>
    <source>
        <strain evidence="3">S-XJ-1</strain>
    </source>
</reference>
<dbReference type="EMBL" id="NTGA01000024">
    <property type="protein sequence ID" value="PAY22420.1"/>
    <property type="molecule type" value="Genomic_DNA"/>
</dbReference>
<proteinExistence type="predicted"/>
<dbReference type="SUPFAM" id="SSF53335">
    <property type="entry name" value="S-adenosyl-L-methionine-dependent methyltransferases"/>
    <property type="match status" value="1"/>
</dbReference>
<keyword evidence="3" id="KW-1185">Reference proteome</keyword>
<gene>
    <name evidence="2" type="ORF">CEY15_13630</name>
</gene>
<evidence type="ECO:0000313" key="3">
    <source>
        <dbReference type="Proteomes" id="UP000218810"/>
    </source>
</evidence>
<evidence type="ECO:0000256" key="1">
    <source>
        <dbReference type="SAM" id="MobiDB-lite"/>
    </source>
</evidence>
<dbReference type="AlphaFoldDB" id="A0A2A2WML1"/>
<feature type="region of interest" description="Disordered" evidence="1">
    <location>
        <begin position="1"/>
        <end position="30"/>
    </location>
</feature>
<name>A0A2A2WML1_9ACTN</name>
<comment type="caution">
    <text evidence="2">The sequence shown here is derived from an EMBL/GenBank/DDBJ whole genome shotgun (WGS) entry which is preliminary data.</text>
</comment>
<evidence type="ECO:0008006" key="4">
    <source>
        <dbReference type="Google" id="ProtNLM"/>
    </source>
</evidence>
<sequence length="277" mass="30058">MGRTTVGQADHSGPRAIAEHTPRPSQAEPDLIEENDQVTASPRTIHLPLSESDVLVSARSLDEYTDMFELDAADLGGRIVDCPGGAASAVAEICAAGGDAVAVDPQYALGGRDLRERVLADLDRSLHHFHSRDLEYDWDVRGGVVGHESVRRAAAESMLADLEAAPGRYIAGALPDLPLASDSADLVLCSHLLFTYADRMSTADHVDAIVEMARVAPEVRIYPLVDHSGNPLPELVRSVIAKLKKERLTSRIEPVVRPFQLAATTRLVVERMTHRRP</sequence>